<reference evidence="1 2" key="1">
    <citation type="submission" date="2020-04" db="EMBL/GenBank/DDBJ databases">
        <title>FDA dAtabase for Regulatory Grade micrObial Sequences (FDA-ARGOS): Supporting development and validation of Infectious Disease Dx tests.</title>
        <authorList>
            <person name="Sciortino C."/>
            <person name="Tallon L."/>
            <person name="Sadzewicz L."/>
            <person name="Vavikolanu K."/>
            <person name="Mehta A."/>
            <person name="Aluvathingal J."/>
            <person name="Nadendla S."/>
            <person name="Nandy P."/>
            <person name="Geyer C."/>
            <person name="Yan Y."/>
            <person name="Sichtig H."/>
        </authorList>
    </citation>
    <scope>NUCLEOTIDE SEQUENCE [LARGE SCALE GENOMIC DNA]</scope>
    <source>
        <strain evidence="1 2">FDAARGOS_633</strain>
    </source>
</reference>
<organism evidence="1 2">
    <name type="scientific">Agrobacterium pusense</name>
    <dbReference type="NCBI Taxonomy" id="648995"/>
    <lineage>
        <taxon>Bacteria</taxon>
        <taxon>Pseudomonadati</taxon>
        <taxon>Pseudomonadota</taxon>
        <taxon>Alphaproteobacteria</taxon>
        <taxon>Hyphomicrobiales</taxon>
        <taxon>Rhizobiaceae</taxon>
        <taxon>Rhizobium/Agrobacterium group</taxon>
        <taxon>Agrobacterium</taxon>
    </lineage>
</organism>
<dbReference type="EMBL" id="CP050898">
    <property type="protein sequence ID" value="QIX22128.1"/>
    <property type="molecule type" value="Genomic_DNA"/>
</dbReference>
<accession>A0A6H0ZMY9</accession>
<dbReference type="AlphaFoldDB" id="A0A6H0ZMY9"/>
<name>A0A6H0ZMY9_9HYPH</name>
<dbReference type="Proteomes" id="UP000500870">
    <property type="component" value="Chromosome 1"/>
</dbReference>
<protein>
    <submittedName>
        <fullName evidence="1">Uncharacterized protein</fullName>
    </submittedName>
</protein>
<sequence>MIEFLKLALPSARSGGWEHLHISAYEAACDGLVALGSAGDVDGGASPVSEPKLPVVFPRWDDIATVVVSLAGQAGLLEYRAFVSARDQTKATVVLRPNIRAANGSGPAYLASEAFPAFLSLGMVLDGRWTDIAETILWRDFPDAWGIDFTKDHRFIAACNEALTSVPDDVAADIKRLATVSDEDINEWLELAERHAPTPKTREDALKSLYFWARFGLDRLFHKRWRLSDGWLSVDESKRALIIQHDPVAIHMRGEFMSRYMPESPFLAE</sequence>
<proteinExistence type="predicted"/>
<dbReference type="RefSeq" id="WP_136882416.1">
    <property type="nucleotide sequence ID" value="NZ_CP050898.1"/>
</dbReference>
<evidence type="ECO:0000313" key="1">
    <source>
        <dbReference type="EMBL" id="QIX22128.1"/>
    </source>
</evidence>
<gene>
    <name evidence="1" type="ORF">FOB41_13705</name>
</gene>
<evidence type="ECO:0000313" key="2">
    <source>
        <dbReference type="Proteomes" id="UP000500870"/>
    </source>
</evidence>